<keyword evidence="5" id="KW-1185">Reference proteome</keyword>
<evidence type="ECO:0000313" key="4">
    <source>
        <dbReference type="EMBL" id="GAA4328681.1"/>
    </source>
</evidence>
<dbReference type="CDD" id="cd04623">
    <property type="entry name" value="CBS_pair_bac_euk"/>
    <property type="match status" value="1"/>
</dbReference>
<organism evidence="4 5">
    <name type="scientific">Pigmentiphaga soli</name>
    <dbReference type="NCBI Taxonomy" id="1007095"/>
    <lineage>
        <taxon>Bacteria</taxon>
        <taxon>Pseudomonadati</taxon>
        <taxon>Pseudomonadota</taxon>
        <taxon>Betaproteobacteria</taxon>
        <taxon>Burkholderiales</taxon>
        <taxon>Alcaligenaceae</taxon>
        <taxon>Pigmentiphaga</taxon>
    </lineage>
</organism>
<feature type="domain" description="CBS" evidence="3">
    <location>
        <begin position="7"/>
        <end position="67"/>
    </location>
</feature>
<dbReference type="Gene3D" id="3.10.580.10">
    <property type="entry name" value="CBS-domain"/>
    <property type="match status" value="1"/>
</dbReference>
<dbReference type="EMBL" id="BAABFO010000005">
    <property type="protein sequence ID" value="GAA4328681.1"/>
    <property type="molecule type" value="Genomic_DNA"/>
</dbReference>
<evidence type="ECO:0000256" key="1">
    <source>
        <dbReference type="ARBA" id="ARBA00023122"/>
    </source>
</evidence>
<dbReference type="PROSITE" id="PS51371">
    <property type="entry name" value="CBS"/>
    <property type="match status" value="2"/>
</dbReference>
<dbReference type="Proteomes" id="UP001501671">
    <property type="component" value="Unassembled WGS sequence"/>
</dbReference>
<dbReference type="PANTHER" id="PTHR43080:SF2">
    <property type="entry name" value="CBS DOMAIN-CONTAINING PROTEIN"/>
    <property type="match status" value="1"/>
</dbReference>
<comment type="caution">
    <text evidence="4">The sequence shown here is derived from an EMBL/GenBank/DDBJ whole genome shotgun (WGS) entry which is preliminary data.</text>
</comment>
<gene>
    <name evidence="4" type="ORF">GCM10023144_14710</name>
</gene>
<dbReference type="PANTHER" id="PTHR43080">
    <property type="entry name" value="CBS DOMAIN-CONTAINING PROTEIN CBSX3, MITOCHONDRIAL"/>
    <property type="match status" value="1"/>
</dbReference>
<dbReference type="SMART" id="SM00116">
    <property type="entry name" value="CBS"/>
    <property type="match status" value="2"/>
</dbReference>
<reference evidence="5" key="1">
    <citation type="journal article" date="2019" name="Int. J. Syst. Evol. Microbiol.">
        <title>The Global Catalogue of Microorganisms (GCM) 10K type strain sequencing project: providing services to taxonomists for standard genome sequencing and annotation.</title>
        <authorList>
            <consortium name="The Broad Institute Genomics Platform"/>
            <consortium name="The Broad Institute Genome Sequencing Center for Infectious Disease"/>
            <person name="Wu L."/>
            <person name="Ma J."/>
        </authorList>
    </citation>
    <scope>NUCLEOTIDE SEQUENCE [LARGE SCALE GENOMIC DNA]</scope>
    <source>
        <strain evidence="5">JCM 17666</strain>
    </source>
</reference>
<sequence>MIKVSEILRVKGDALYTASPDTQVMQVVETMASHDIGSLVVMEFGELVGMLTFREIIRHLHANGGALGNTTIRAIMDDAPVTVSPNTEVNEVRRLMLDKHARYIPVMDGRMLLGVISFYDVAKAVLEAQSFENRMLKAYIRDWPGEQREAEGSAPF</sequence>
<evidence type="ECO:0000313" key="5">
    <source>
        <dbReference type="Proteomes" id="UP001501671"/>
    </source>
</evidence>
<feature type="domain" description="CBS" evidence="3">
    <location>
        <begin position="76"/>
        <end position="131"/>
    </location>
</feature>
<dbReference type="InterPro" id="IPR051257">
    <property type="entry name" value="Diverse_CBS-Domain"/>
</dbReference>
<proteinExistence type="predicted"/>
<dbReference type="InterPro" id="IPR044725">
    <property type="entry name" value="CBSX3_CBS_dom"/>
</dbReference>
<dbReference type="InterPro" id="IPR000644">
    <property type="entry name" value="CBS_dom"/>
</dbReference>
<name>A0ABP8GRE3_9BURK</name>
<evidence type="ECO:0000256" key="2">
    <source>
        <dbReference type="PROSITE-ProRule" id="PRU00703"/>
    </source>
</evidence>
<evidence type="ECO:0000259" key="3">
    <source>
        <dbReference type="PROSITE" id="PS51371"/>
    </source>
</evidence>
<protein>
    <submittedName>
        <fullName evidence="4">CBS domain-containing protein</fullName>
    </submittedName>
</protein>
<accession>A0ABP8GRE3</accession>
<dbReference type="InterPro" id="IPR046342">
    <property type="entry name" value="CBS_dom_sf"/>
</dbReference>
<dbReference type="RefSeq" id="WP_345247844.1">
    <property type="nucleotide sequence ID" value="NZ_BAABFO010000005.1"/>
</dbReference>
<dbReference type="Pfam" id="PF00571">
    <property type="entry name" value="CBS"/>
    <property type="match status" value="2"/>
</dbReference>
<keyword evidence="1 2" id="KW-0129">CBS domain</keyword>
<dbReference type="SUPFAM" id="SSF54631">
    <property type="entry name" value="CBS-domain pair"/>
    <property type="match status" value="1"/>
</dbReference>